<evidence type="ECO:0000313" key="2">
    <source>
        <dbReference type="Proteomes" id="UP001060215"/>
    </source>
</evidence>
<evidence type="ECO:0000313" key="1">
    <source>
        <dbReference type="EMBL" id="KAI8014972.1"/>
    </source>
</evidence>
<gene>
    <name evidence="1" type="ORF">LOK49_LG05G02456</name>
</gene>
<organism evidence="1 2">
    <name type="scientific">Camellia lanceoleosa</name>
    <dbReference type="NCBI Taxonomy" id="1840588"/>
    <lineage>
        <taxon>Eukaryota</taxon>
        <taxon>Viridiplantae</taxon>
        <taxon>Streptophyta</taxon>
        <taxon>Embryophyta</taxon>
        <taxon>Tracheophyta</taxon>
        <taxon>Spermatophyta</taxon>
        <taxon>Magnoliopsida</taxon>
        <taxon>eudicotyledons</taxon>
        <taxon>Gunneridae</taxon>
        <taxon>Pentapetalae</taxon>
        <taxon>asterids</taxon>
        <taxon>Ericales</taxon>
        <taxon>Theaceae</taxon>
        <taxon>Camellia</taxon>
    </lineage>
</organism>
<dbReference type="EMBL" id="CM045761">
    <property type="protein sequence ID" value="KAI8014972.1"/>
    <property type="molecule type" value="Genomic_DNA"/>
</dbReference>
<comment type="caution">
    <text evidence="1">The sequence shown here is derived from an EMBL/GenBank/DDBJ whole genome shotgun (WGS) entry which is preliminary data.</text>
</comment>
<reference evidence="1 2" key="1">
    <citation type="journal article" date="2022" name="Plant J.">
        <title>Chromosome-level genome of Camellia lanceoleosa provides a valuable resource for understanding genome evolution and self-incompatibility.</title>
        <authorList>
            <person name="Gong W."/>
            <person name="Xiao S."/>
            <person name="Wang L."/>
            <person name="Liao Z."/>
            <person name="Chang Y."/>
            <person name="Mo W."/>
            <person name="Hu G."/>
            <person name="Li W."/>
            <person name="Zhao G."/>
            <person name="Zhu H."/>
            <person name="Hu X."/>
            <person name="Ji K."/>
            <person name="Xiang X."/>
            <person name="Song Q."/>
            <person name="Yuan D."/>
            <person name="Jin S."/>
            <person name="Zhang L."/>
        </authorList>
    </citation>
    <scope>NUCLEOTIDE SEQUENCE [LARGE SCALE GENOMIC DNA]</scope>
    <source>
        <strain evidence="1">SQ_2022a</strain>
    </source>
</reference>
<protein>
    <submittedName>
        <fullName evidence="1">Auxilin-related protein 1</fullName>
    </submittedName>
</protein>
<sequence>MDEFGVLVESIGFKSQVKSTPLADLKSKNNKISNGFPRNLGIHSGFDPKSSPVYNSNSINGSFNLDLDGIFRSTRTQKDQNFGNFDGFDDVFGGPVNTSKPSAGGDGFDLDSIFKGSNNFGVKSTEYNIDDDDDIFGGIARSKSLGSGNYDDVFGSIASPLKQSAQVDDLLGDLGGMGLRSNGSRKKSGKVEKNAREFDDLIPGFGGSSHSRNGENSESSWSTLSSGHSAKSTSVEDPFVVFESSQKGRFETSAHDFDSVFSMGNQSWSQSMPKSPTADPVFDSLFQNKGGPRVEKPPSRTSSSTKKASPQTNIGDEFSFFFGDEPSSREFQEIKGESVERRRARLNHHMRTQERMANALAEKNRRDFQTQQEQEERHRIAETLDDNIKRWAAGKEGNLRALLSSLQYVLWPECGWKPVSLTDLITSISAKKVYHRATLCVHPDKVQQKGANVQQKYTAEKVFDLLKEAWNKFNSEEL</sequence>
<accession>A0ACC0HN19</accession>
<dbReference type="Proteomes" id="UP001060215">
    <property type="component" value="Chromosome 4"/>
</dbReference>
<keyword evidence="2" id="KW-1185">Reference proteome</keyword>
<proteinExistence type="predicted"/>
<name>A0ACC0HN19_9ERIC</name>